<accession>A0A454C9D2</accession>
<evidence type="ECO:0000256" key="1">
    <source>
        <dbReference type="ARBA" id="ARBA00004651"/>
    </source>
</evidence>
<evidence type="ECO:0000256" key="7">
    <source>
        <dbReference type="ARBA" id="ARBA00022989"/>
    </source>
</evidence>
<dbReference type="PROSITE" id="PS50928">
    <property type="entry name" value="ABC_TM1"/>
    <property type="match status" value="1"/>
</dbReference>
<feature type="transmembrane region" description="Helical" evidence="10">
    <location>
        <begin position="222"/>
        <end position="244"/>
    </location>
</feature>
<evidence type="ECO:0000256" key="10">
    <source>
        <dbReference type="RuleBase" id="RU363032"/>
    </source>
</evidence>
<evidence type="ECO:0000256" key="2">
    <source>
        <dbReference type="ARBA" id="ARBA00022448"/>
    </source>
</evidence>
<organism evidence="12 13">
    <name type="scientific">Metamycoplasma hominis</name>
    <name type="common">Mycoplasma hominis</name>
    <dbReference type="NCBI Taxonomy" id="2098"/>
    <lineage>
        <taxon>Bacteria</taxon>
        <taxon>Bacillati</taxon>
        <taxon>Mycoplasmatota</taxon>
        <taxon>Mycoplasmoidales</taxon>
        <taxon>Metamycoplasmataceae</taxon>
        <taxon>Metamycoplasma</taxon>
    </lineage>
</organism>
<name>A0A454C9D2_METHO</name>
<dbReference type="Pfam" id="PF00528">
    <property type="entry name" value="BPD_transp_1"/>
    <property type="match status" value="1"/>
</dbReference>
<keyword evidence="3" id="KW-1003">Cell membrane</keyword>
<dbReference type="Pfam" id="PF12911">
    <property type="entry name" value="OppC_N"/>
    <property type="match status" value="1"/>
</dbReference>
<dbReference type="PANTHER" id="PTHR43386">
    <property type="entry name" value="OLIGOPEPTIDE TRANSPORT SYSTEM PERMEASE PROTEIN APPC"/>
    <property type="match status" value="1"/>
</dbReference>
<comment type="similarity">
    <text evidence="9">Belongs to the binding-protein-dependent transport system permease family. OppBC subfamily.</text>
</comment>
<keyword evidence="2 10" id="KW-0813">Transport</keyword>
<proteinExistence type="inferred from homology"/>
<feature type="domain" description="ABC transmembrane type-1" evidence="11">
    <location>
        <begin position="216"/>
        <end position="406"/>
    </location>
</feature>
<dbReference type="Gene3D" id="1.10.3720.10">
    <property type="entry name" value="MetI-like"/>
    <property type="match status" value="1"/>
</dbReference>
<keyword evidence="4 10" id="KW-0812">Transmembrane</keyword>
<feature type="transmembrane region" description="Helical" evidence="10">
    <location>
        <begin position="342"/>
        <end position="362"/>
    </location>
</feature>
<sequence>MNINEVKAFNKEYKINTELEKKFKFVAPEDRIVISSVAGKPKKLGIEILKRFFTKPVVLIALAVFIIILLLSILVPANGISYYKPNDPISDNAFVKNLPPASSPIVTQALESNDPVFKFYQFVLNRSETDPVYKARMAFFLNGFQAKVNDVGIYVAKYNAYDLVVANYINGIISKNQITDAEFSKIFNEQKNFYSHVLLGTSSIGYDIWTTAWYATWRAIKIALIVVILEAIIGISIGAFLGFYAGKLIDTIIMRVIEIFLAPPTLIWILLFVSIIGANEWSLVLTLTIVGWPGFVGITRMFIITVKDEEFIIAAKAIGVGTPRRIFVHALPTIIGKIANNIVRSVPGVILWIASLAFLGFFKEKKDTNLGQMLIEASQEVGSNIWIIALPTIILLFLSLSLNFIALGVHDALDPRVMNKGKGK</sequence>
<dbReference type="PANTHER" id="PTHR43386:SF24">
    <property type="entry name" value="OLIGOPEPTIDE TRANSPORT SYSTEM PERMEASE PROTEIN AMID"/>
    <property type="match status" value="1"/>
</dbReference>
<evidence type="ECO:0000313" key="12">
    <source>
        <dbReference type="EMBL" id="AYN65278.1"/>
    </source>
</evidence>
<evidence type="ECO:0000256" key="6">
    <source>
        <dbReference type="ARBA" id="ARBA00022927"/>
    </source>
</evidence>
<reference evidence="12 13" key="2">
    <citation type="submission" date="2018-10" db="EMBL/GenBank/DDBJ databases">
        <title>Detection and isolation of Mycoplasma hominis as a predominant microorganism from pelvic cavity of patient with salpingitis and tubo-ovarian abscess.</title>
        <authorList>
            <person name="Guschin A.E."/>
            <person name="Khayrullina G.A."/>
            <person name="Rakovskaya I.V."/>
            <person name="Shelenkov A.A."/>
            <person name="Shagin D.A."/>
        </authorList>
    </citation>
    <scope>NUCLEOTIDE SEQUENCE [LARGE SCALE GENOMIC DNA]</scope>
    <source>
        <strain evidence="13">TOA</strain>
    </source>
</reference>
<keyword evidence="6" id="KW-0653">Protein transport</keyword>
<dbReference type="OrthoDB" id="9788103at2"/>
<gene>
    <name evidence="12" type="ORF">KN71_000975</name>
</gene>
<dbReference type="InterPro" id="IPR035906">
    <property type="entry name" value="MetI-like_sf"/>
</dbReference>
<comment type="subcellular location">
    <subcellularLocation>
        <location evidence="1 10">Cell membrane</location>
        <topology evidence="1 10">Multi-pass membrane protein</topology>
    </subcellularLocation>
</comment>
<evidence type="ECO:0000256" key="8">
    <source>
        <dbReference type="ARBA" id="ARBA00023136"/>
    </source>
</evidence>
<evidence type="ECO:0000256" key="9">
    <source>
        <dbReference type="ARBA" id="ARBA00024202"/>
    </source>
</evidence>
<evidence type="ECO:0000256" key="3">
    <source>
        <dbReference type="ARBA" id="ARBA00022475"/>
    </source>
</evidence>
<keyword evidence="5" id="KW-0571">Peptide transport</keyword>
<dbReference type="InterPro" id="IPR000515">
    <property type="entry name" value="MetI-like"/>
</dbReference>
<feature type="transmembrane region" description="Helical" evidence="10">
    <location>
        <begin position="385"/>
        <end position="409"/>
    </location>
</feature>
<dbReference type="GO" id="GO:0055085">
    <property type="term" value="P:transmembrane transport"/>
    <property type="evidence" value="ECO:0007669"/>
    <property type="project" value="InterPro"/>
</dbReference>
<feature type="transmembrane region" description="Helical" evidence="10">
    <location>
        <begin position="283"/>
        <end position="303"/>
    </location>
</feature>
<dbReference type="RefSeq" id="WP_036438949.1">
    <property type="nucleotide sequence ID" value="NZ_CP033021.1"/>
</dbReference>
<evidence type="ECO:0000313" key="13">
    <source>
        <dbReference type="Proteomes" id="UP000029712"/>
    </source>
</evidence>
<evidence type="ECO:0000256" key="4">
    <source>
        <dbReference type="ARBA" id="ARBA00022692"/>
    </source>
</evidence>
<dbReference type="GO" id="GO:0015031">
    <property type="term" value="P:protein transport"/>
    <property type="evidence" value="ECO:0007669"/>
    <property type="project" value="UniProtKB-KW"/>
</dbReference>
<feature type="transmembrane region" description="Helical" evidence="10">
    <location>
        <begin position="57"/>
        <end position="75"/>
    </location>
</feature>
<dbReference type="GO" id="GO:0015833">
    <property type="term" value="P:peptide transport"/>
    <property type="evidence" value="ECO:0007669"/>
    <property type="project" value="UniProtKB-KW"/>
</dbReference>
<keyword evidence="7 10" id="KW-1133">Transmembrane helix</keyword>
<protein>
    <submittedName>
        <fullName evidence="12">ABC transporter permease</fullName>
    </submittedName>
</protein>
<dbReference type="AlphaFoldDB" id="A0A454C9D2"/>
<keyword evidence="8 10" id="KW-0472">Membrane</keyword>
<dbReference type="EMBL" id="CP033021">
    <property type="protein sequence ID" value="AYN65278.1"/>
    <property type="molecule type" value="Genomic_DNA"/>
</dbReference>
<dbReference type="Proteomes" id="UP000029712">
    <property type="component" value="Chromosome"/>
</dbReference>
<dbReference type="CDD" id="cd06261">
    <property type="entry name" value="TM_PBP2"/>
    <property type="match status" value="1"/>
</dbReference>
<feature type="transmembrane region" description="Helical" evidence="10">
    <location>
        <begin position="256"/>
        <end position="277"/>
    </location>
</feature>
<dbReference type="InterPro" id="IPR050366">
    <property type="entry name" value="BP-dependent_transpt_permease"/>
</dbReference>
<dbReference type="InterPro" id="IPR025966">
    <property type="entry name" value="OppC_N"/>
</dbReference>
<feature type="transmembrane region" description="Helical" evidence="10">
    <location>
        <begin position="193"/>
        <end position="216"/>
    </location>
</feature>
<dbReference type="GO" id="GO:0005886">
    <property type="term" value="C:plasma membrane"/>
    <property type="evidence" value="ECO:0007669"/>
    <property type="project" value="UniProtKB-SubCell"/>
</dbReference>
<evidence type="ECO:0000259" key="11">
    <source>
        <dbReference type="PROSITE" id="PS50928"/>
    </source>
</evidence>
<dbReference type="SUPFAM" id="SSF161098">
    <property type="entry name" value="MetI-like"/>
    <property type="match status" value="1"/>
</dbReference>
<evidence type="ECO:0000256" key="5">
    <source>
        <dbReference type="ARBA" id="ARBA00022856"/>
    </source>
</evidence>
<reference evidence="12 13" key="1">
    <citation type="submission" date="2014-08" db="EMBL/GenBank/DDBJ databases">
        <authorList>
            <person name="Kuleshov K."/>
            <person name="Dedkov V."/>
            <person name="Markelov M."/>
            <person name="Pimkina E."/>
        </authorList>
    </citation>
    <scope>NUCLEOTIDE SEQUENCE [LARGE SCALE GENOMIC DNA]</scope>
    <source>
        <strain evidence="13">TOA</strain>
    </source>
</reference>